<evidence type="ECO:0000256" key="7">
    <source>
        <dbReference type="SAM" id="Phobius"/>
    </source>
</evidence>
<keyword evidence="4 7" id="KW-1133">Transmembrane helix</keyword>
<dbReference type="SUPFAM" id="SSF81340">
    <property type="entry name" value="Clc chloride channel"/>
    <property type="match status" value="1"/>
</dbReference>
<accession>A0A0V0GQ60</accession>
<evidence type="ECO:0000256" key="3">
    <source>
        <dbReference type="ARBA" id="ARBA00022737"/>
    </source>
</evidence>
<reference evidence="8" key="1">
    <citation type="submission" date="2015-12" db="EMBL/GenBank/DDBJ databases">
        <title>Gene expression during late stages of embryo sac development: a critical building block for successful pollen-pistil interactions.</title>
        <authorList>
            <person name="Liu Y."/>
            <person name="Joly V."/>
            <person name="Sabar M."/>
            <person name="Matton D.P."/>
        </authorList>
    </citation>
    <scope>NUCLEOTIDE SEQUENCE</scope>
</reference>
<feature type="transmembrane region" description="Helical" evidence="7">
    <location>
        <begin position="29"/>
        <end position="51"/>
    </location>
</feature>
<dbReference type="Pfam" id="PF00654">
    <property type="entry name" value="Voltage_CLC"/>
    <property type="match status" value="1"/>
</dbReference>
<sequence length="72" mass="7964">MDYCKSGSCGLFGRGGIIMFDVSDVIVRYHFVDIIPVVIIGVIGGLLGSLYNHVLHKVLRLYNLVNEKGKLQ</sequence>
<keyword evidence="5" id="KW-0129">CBS domain</keyword>
<keyword evidence="3" id="KW-0677">Repeat</keyword>
<evidence type="ECO:0000256" key="6">
    <source>
        <dbReference type="ARBA" id="ARBA00023136"/>
    </source>
</evidence>
<evidence type="ECO:0000256" key="2">
    <source>
        <dbReference type="ARBA" id="ARBA00022692"/>
    </source>
</evidence>
<dbReference type="GO" id="GO:0009671">
    <property type="term" value="F:nitrate:proton symporter activity"/>
    <property type="evidence" value="ECO:0007669"/>
    <property type="project" value="TreeGrafter"/>
</dbReference>
<dbReference type="EMBL" id="GEDG01034237">
    <property type="protein sequence ID" value="JAP09833.1"/>
    <property type="molecule type" value="Transcribed_RNA"/>
</dbReference>
<keyword evidence="2 7" id="KW-0812">Transmembrane</keyword>
<name>A0A0V0GQ60_SOLCH</name>
<dbReference type="PANTHER" id="PTHR11689:SF154">
    <property type="entry name" value="CHLORIDE CHANNEL PROTEIN"/>
    <property type="match status" value="1"/>
</dbReference>
<evidence type="ECO:0000256" key="1">
    <source>
        <dbReference type="ARBA" id="ARBA00004141"/>
    </source>
</evidence>
<proteinExistence type="predicted"/>
<comment type="subcellular location">
    <subcellularLocation>
        <location evidence="1">Membrane</location>
        <topology evidence="1">Multi-pass membrane protein</topology>
    </subcellularLocation>
</comment>
<dbReference type="InterPro" id="IPR014743">
    <property type="entry name" value="Cl-channel_core"/>
</dbReference>
<dbReference type="GO" id="GO:0009705">
    <property type="term" value="C:plant-type vacuole membrane"/>
    <property type="evidence" value="ECO:0007669"/>
    <property type="project" value="TreeGrafter"/>
</dbReference>
<dbReference type="InterPro" id="IPR051280">
    <property type="entry name" value="Cl-channel/antiporter"/>
</dbReference>
<dbReference type="Gene3D" id="1.10.3080.10">
    <property type="entry name" value="Clc chloride channel"/>
    <property type="match status" value="1"/>
</dbReference>
<dbReference type="AlphaFoldDB" id="A0A0V0GQ60"/>
<dbReference type="GO" id="GO:0015108">
    <property type="term" value="F:chloride transmembrane transporter activity"/>
    <property type="evidence" value="ECO:0007669"/>
    <property type="project" value="InterPro"/>
</dbReference>
<dbReference type="InterPro" id="IPR001807">
    <property type="entry name" value="ClC"/>
</dbReference>
<protein>
    <submittedName>
        <fullName evidence="8">Putative ovule protein</fullName>
    </submittedName>
</protein>
<organism evidence="8">
    <name type="scientific">Solanum chacoense</name>
    <name type="common">Chaco potato</name>
    <dbReference type="NCBI Taxonomy" id="4108"/>
    <lineage>
        <taxon>Eukaryota</taxon>
        <taxon>Viridiplantae</taxon>
        <taxon>Streptophyta</taxon>
        <taxon>Embryophyta</taxon>
        <taxon>Tracheophyta</taxon>
        <taxon>Spermatophyta</taxon>
        <taxon>Magnoliopsida</taxon>
        <taxon>eudicotyledons</taxon>
        <taxon>Gunneridae</taxon>
        <taxon>Pentapetalae</taxon>
        <taxon>asterids</taxon>
        <taxon>lamiids</taxon>
        <taxon>Solanales</taxon>
        <taxon>Solanaceae</taxon>
        <taxon>Solanoideae</taxon>
        <taxon>Solaneae</taxon>
        <taxon>Solanum</taxon>
    </lineage>
</organism>
<evidence type="ECO:0000313" key="8">
    <source>
        <dbReference type="EMBL" id="JAP09833.1"/>
    </source>
</evidence>
<evidence type="ECO:0000256" key="4">
    <source>
        <dbReference type="ARBA" id="ARBA00022989"/>
    </source>
</evidence>
<evidence type="ECO:0000256" key="5">
    <source>
        <dbReference type="ARBA" id="ARBA00023122"/>
    </source>
</evidence>
<dbReference type="PANTHER" id="PTHR11689">
    <property type="entry name" value="CHLORIDE CHANNEL PROTEIN CLC FAMILY MEMBER"/>
    <property type="match status" value="1"/>
</dbReference>
<keyword evidence="6 7" id="KW-0472">Membrane</keyword>